<evidence type="ECO:0000256" key="1">
    <source>
        <dbReference type="SAM" id="MobiDB-lite"/>
    </source>
</evidence>
<feature type="region of interest" description="Disordered" evidence="1">
    <location>
        <begin position="515"/>
        <end position="565"/>
    </location>
</feature>
<reference evidence="2" key="1">
    <citation type="submission" date="2019-08" db="EMBL/GenBank/DDBJ databases">
        <title>Reference gene set and small RNA set construction with multiple tissues from Davidia involucrata Baill.</title>
        <authorList>
            <person name="Yang H."/>
            <person name="Zhou C."/>
            <person name="Li G."/>
            <person name="Wang J."/>
            <person name="Gao P."/>
            <person name="Wang M."/>
            <person name="Wang R."/>
            <person name="Zhao Y."/>
        </authorList>
    </citation>
    <scope>NUCLEOTIDE SEQUENCE</scope>
    <source>
        <tissue evidence="2">Mixed with DoveR01_LX</tissue>
    </source>
</reference>
<feature type="region of interest" description="Disordered" evidence="1">
    <location>
        <begin position="73"/>
        <end position="103"/>
    </location>
</feature>
<evidence type="ECO:0000313" key="2">
    <source>
        <dbReference type="EMBL" id="MPA52527.1"/>
    </source>
</evidence>
<accession>A0A5B7A7C4</accession>
<feature type="compositionally biased region" description="Basic and acidic residues" evidence="1">
    <location>
        <begin position="77"/>
        <end position="86"/>
    </location>
</feature>
<dbReference type="PANTHER" id="PTHR36376:SF1">
    <property type="entry name" value="OS09G0514700 PROTEIN"/>
    <property type="match status" value="1"/>
</dbReference>
<dbReference type="EMBL" id="GHES01021968">
    <property type="protein sequence ID" value="MPA52527.1"/>
    <property type="molecule type" value="Transcribed_RNA"/>
</dbReference>
<dbReference type="AlphaFoldDB" id="A0A5B7A7C4"/>
<name>A0A5B7A7C4_DAVIN</name>
<proteinExistence type="predicted"/>
<gene>
    <name evidence="2" type="ORF">Din_021968</name>
</gene>
<protein>
    <recommendedName>
        <fullName evidence="3">SAP domain-containing protein</fullName>
    </recommendedName>
</protein>
<organism evidence="2">
    <name type="scientific">Davidia involucrata</name>
    <name type="common">Dove tree</name>
    <dbReference type="NCBI Taxonomy" id="16924"/>
    <lineage>
        <taxon>Eukaryota</taxon>
        <taxon>Viridiplantae</taxon>
        <taxon>Streptophyta</taxon>
        <taxon>Embryophyta</taxon>
        <taxon>Tracheophyta</taxon>
        <taxon>Spermatophyta</taxon>
        <taxon>Magnoliopsida</taxon>
        <taxon>eudicotyledons</taxon>
        <taxon>Gunneridae</taxon>
        <taxon>Pentapetalae</taxon>
        <taxon>asterids</taxon>
        <taxon>Cornales</taxon>
        <taxon>Nyssaceae</taxon>
        <taxon>Davidia</taxon>
    </lineage>
</organism>
<dbReference type="PANTHER" id="PTHR36376">
    <property type="entry name" value="OS09G0514700 PROTEIN"/>
    <property type="match status" value="1"/>
</dbReference>
<sequence length="565" mass="62728">MENKEVGDFYCRLSKKELQDLCKKYGLSPYKTKSSLVNSLNSYFEKKNLSLLSLVGRSSIRSTSLMPQLQFGAHSSKTADPRKDNHGITTCLGEEDNRENNSPTVKCSGLRSCMEAKSYDKASEVEISEDLGCSIYNIREKKREISHSNKNNLAFVREVGMGNMDQIQHRNVNRGACPAENAFNSSMKSSTEVPSFEFYVRSEEGINLFVDLNSSPSDWSKILENEVCTCQTVHENKFRSFREELELLGNSNKQMKSFSLWNTGSGQEMDNGHVNIKSSPNPIMSENGHVEFDHPDGGDGTFRVTAIEPFTDAIETSARLEEEKERLPLSRLNSDVPDQMISGMEACLRDGEAKPLVPDVFDTPHTKIASNSDVSVTSEGPESLDMLAHRNSKLSNENCENLTVKNTCSLLNPNVVYPGYSAIGSVELQLSEVASQRKDASCSPCKNNCILDLVDTKQNVETGDGGLANSSEVNNDTCGNHMPTCAEELKRNNLINGTKTSECLHCNQLLEKRSENLVSDNGPKRKRQDSEYHNGCTQPEGKILRSSKRLAGEGLPRRSMRLVSK</sequence>
<evidence type="ECO:0008006" key="3">
    <source>
        <dbReference type="Google" id="ProtNLM"/>
    </source>
</evidence>